<evidence type="ECO:0000256" key="8">
    <source>
        <dbReference type="ARBA" id="ARBA00023054"/>
    </source>
</evidence>
<evidence type="ECO:0000256" key="7">
    <source>
        <dbReference type="ARBA" id="ARBA00022840"/>
    </source>
</evidence>
<feature type="coiled-coil region" evidence="10">
    <location>
        <begin position="930"/>
        <end position="967"/>
    </location>
</feature>
<evidence type="ECO:0000256" key="3">
    <source>
        <dbReference type="ARBA" id="ARBA00010171"/>
    </source>
</evidence>
<evidence type="ECO:0000256" key="5">
    <source>
        <dbReference type="ARBA" id="ARBA00022454"/>
    </source>
</evidence>
<dbReference type="OrthoDB" id="10254973at2759"/>
<dbReference type="GO" id="GO:0000724">
    <property type="term" value="P:double-strand break repair via homologous recombination"/>
    <property type="evidence" value="ECO:0007669"/>
    <property type="project" value="TreeGrafter"/>
</dbReference>
<gene>
    <name evidence="13" type="ORF">EJ03DRAFT_305252</name>
</gene>
<feature type="compositionally biased region" description="Basic and acidic residues" evidence="11">
    <location>
        <begin position="258"/>
        <end position="267"/>
    </location>
</feature>
<comment type="similarity">
    <text evidence="3">Belongs to the SMC family. SMC5 subfamily.</text>
</comment>
<keyword evidence="7" id="KW-0067">ATP-binding</keyword>
<evidence type="ECO:0000256" key="4">
    <source>
        <dbReference type="ARBA" id="ARBA00018687"/>
    </source>
</evidence>
<evidence type="ECO:0000256" key="10">
    <source>
        <dbReference type="SAM" id="Coils"/>
    </source>
</evidence>
<evidence type="ECO:0000256" key="2">
    <source>
        <dbReference type="ARBA" id="ARBA00004286"/>
    </source>
</evidence>
<feature type="region of interest" description="Disordered" evidence="11">
    <location>
        <begin position="258"/>
        <end position="297"/>
    </location>
</feature>
<keyword evidence="8 10" id="KW-0175">Coiled coil</keyword>
<reference evidence="13" key="1">
    <citation type="journal article" date="2020" name="Stud. Mycol.">
        <title>101 Dothideomycetes genomes: a test case for predicting lifestyles and emergence of pathogens.</title>
        <authorList>
            <person name="Haridas S."/>
            <person name="Albert R."/>
            <person name="Binder M."/>
            <person name="Bloem J."/>
            <person name="Labutti K."/>
            <person name="Salamov A."/>
            <person name="Andreopoulos B."/>
            <person name="Baker S."/>
            <person name="Barry K."/>
            <person name="Bills G."/>
            <person name="Bluhm B."/>
            <person name="Cannon C."/>
            <person name="Castanera R."/>
            <person name="Culley D."/>
            <person name="Daum C."/>
            <person name="Ezra D."/>
            <person name="Gonzalez J."/>
            <person name="Henrissat B."/>
            <person name="Kuo A."/>
            <person name="Liang C."/>
            <person name="Lipzen A."/>
            <person name="Lutzoni F."/>
            <person name="Magnuson J."/>
            <person name="Mondo S."/>
            <person name="Nolan M."/>
            <person name="Ohm R."/>
            <person name="Pangilinan J."/>
            <person name="Park H.-J."/>
            <person name="Ramirez L."/>
            <person name="Alfaro M."/>
            <person name="Sun H."/>
            <person name="Tritt A."/>
            <person name="Yoshinaga Y."/>
            <person name="Zwiers L.-H."/>
            <person name="Turgeon B."/>
            <person name="Goodwin S."/>
            <person name="Spatafora J."/>
            <person name="Crous P."/>
            <person name="Grigoriev I."/>
        </authorList>
    </citation>
    <scope>NUCLEOTIDE SEQUENCE</scope>
    <source>
        <strain evidence="13">CBS 116005</strain>
    </source>
</reference>
<feature type="region of interest" description="Disordered" evidence="11">
    <location>
        <begin position="463"/>
        <end position="499"/>
    </location>
</feature>
<feature type="compositionally biased region" description="Basic and acidic residues" evidence="11">
    <location>
        <begin position="276"/>
        <end position="297"/>
    </location>
</feature>
<dbReference type="Pfam" id="PF02463">
    <property type="entry name" value="SMC_N"/>
    <property type="match status" value="1"/>
</dbReference>
<dbReference type="PANTHER" id="PTHR45916">
    <property type="entry name" value="STRUCTURAL MAINTENANCE OF CHROMOSOMES PROTEIN 5"/>
    <property type="match status" value="1"/>
</dbReference>
<keyword evidence="6" id="KW-0547">Nucleotide-binding</keyword>
<protein>
    <recommendedName>
        <fullName evidence="4">Structural maintenance of chromosomes protein 5</fullName>
    </recommendedName>
</protein>
<keyword evidence="14" id="KW-1185">Reference proteome</keyword>
<dbReference type="InterPro" id="IPR027417">
    <property type="entry name" value="P-loop_NTPase"/>
</dbReference>
<keyword evidence="9" id="KW-0539">Nucleus</keyword>
<dbReference type="SUPFAM" id="SSF52540">
    <property type="entry name" value="P-loop containing nucleoside triphosphate hydrolases"/>
    <property type="match status" value="1"/>
</dbReference>
<proteinExistence type="inferred from homology"/>
<accession>A0A6G1LMB6</accession>
<dbReference type="Gene3D" id="3.40.50.300">
    <property type="entry name" value="P-loop containing nucleotide triphosphate hydrolases"/>
    <property type="match status" value="2"/>
</dbReference>
<feature type="compositionally biased region" description="Basic and acidic residues" evidence="11">
    <location>
        <begin position="471"/>
        <end position="487"/>
    </location>
</feature>
<dbReference type="PANTHER" id="PTHR45916:SF1">
    <property type="entry name" value="STRUCTURAL MAINTENANCE OF CHROMOSOMES PROTEIN 5"/>
    <property type="match status" value="1"/>
</dbReference>
<sequence>MSSVTPQRRHRDDEDVDGLDNASVDGDGSVASSQARKRTRLDEDLEQEELVSDGADGPILPDNYRRSPKGKGRATDTVTPGKHQPGSIVRVKLTDFVTYSSAEFHPGPNLNMIIGPNGTGKSTLVCAICIGLGFKPEHLGRAKQLNEFVKNGTKRAEIEIELAANPDKHDRSPVVTTKITRTDKSATHTVNGRTVTKKELEKLMRSFSIQIDNLCQFLPQDRVVEFAAMNPVAMLAETQRAAAPEQVVQWHEQLKTMSKEQKAKQKEQQNVAETLKSAEKRHESQQGDVQRIRERQEAQKQVQMLEKLRPVPEYMVAIRAHAAAKEREKAAKKEKVQLERQLEPNLQAENDKAAYLQAVENAAAGTERLEKCSEAHAEQQRKDYEKKKSDVDKKVAEIASEKESVKKVRQSIPQLQQDVRRYQNAMANPPAEVDIAALNADIQDKQRMVRSLNEKIDEIKTEMGSLTQQKKQQEDIKKRAETQREYSHTQAGQQANKLRHASADAAKAWEWVQNNRDKFESDIFGPPIVECSLKNSRHAAAVESVILQNELIAFTVTSSEDFRTLTDQLRHEMGLSAINIRNVTQGLDHYKRPCDDNQLRTLGLEAWVIDLIDGPEPVLAMLCDNRNAHATAFTSRELSPQQVETLTRESSAITSWVTPTDTWQTTRRREYNAASTRSNPLRPAKYWTDAPAALNADAELDGRIAEVDRVIDELEQRWQVVRNEYKEVAAQKQTFEEEERAIRDEKKRAQNAKKAFDGLGPKLRHERQKLADAREMIHTSRDRENELIGAVDKLTLEKAQKSLDYANAIQVVQDLHNKWLVARMTQIEAESDLVQLKERTRQEKEMIAARAEEVARLAEERIRLLRIGKEWQEKCRKLQDDEGFDEGSELNALYHKVHEESWEPAKLQTEIDSAQARLDMTGVAGGEHTIREFEERAKKIEKSREKLTAIEEELAALESKIAEIRSQWEPELDSIIARISDAFAENFSQIQCAGEVAVHKDEDFEQWAIQIKVKFREHEPLTILDSHRQSGGERAVSTIFYLMALQSMARAPFRVVDEINQGMDPRNERLVHSRMVDIACGEESASQYFLITPKLLNGLKYHERMRVHCIASGENLPSDYKELDFRNLAARALAVKGRG</sequence>
<feature type="coiled-coil region" evidence="10">
    <location>
        <begin position="704"/>
        <end position="755"/>
    </location>
</feature>
<dbReference type="GO" id="GO:0003697">
    <property type="term" value="F:single-stranded DNA binding"/>
    <property type="evidence" value="ECO:0007669"/>
    <property type="project" value="TreeGrafter"/>
</dbReference>
<dbReference type="GO" id="GO:0005524">
    <property type="term" value="F:ATP binding"/>
    <property type="evidence" value="ECO:0007669"/>
    <property type="project" value="UniProtKB-KW"/>
</dbReference>
<feature type="region of interest" description="Disordered" evidence="11">
    <location>
        <begin position="1"/>
        <end position="85"/>
    </location>
</feature>
<name>A0A6G1LMB6_9PEZI</name>
<feature type="region of interest" description="Disordered" evidence="11">
    <location>
        <begin position="371"/>
        <end position="392"/>
    </location>
</feature>
<evidence type="ECO:0000259" key="12">
    <source>
        <dbReference type="Pfam" id="PF02463"/>
    </source>
</evidence>
<dbReference type="FunFam" id="3.40.50.300:FF:001301">
    <property type="entry name" value="Structural maintenance of chromosomes 5"/>
    <property type="match status" value="1"/>
</dbReference>
<dbReference type="GO" id="GO:0030915">
    <property type="term" value="C:Smc5-Smc6 complex"/>
    <property type="evidence" value="ECO:0007669"/>
    <property type="project" value="TreeGrafter"/>
</dbReference>
<keyword evidence="5" id="KW-0158">Chromosome</keyword>
<dbReference type="EMBL" id="ML995810">
    <property type="protein sequence ID" value="KAF2773702.1"/>
    <property type="molecule type" value="Genomic_DNA"/>
</dbReference>
<evidence type="ECO:0000256" key="6">
    <source>
        <dbReference type="ARBA" id="ARBA00022741"/>
    </source>
</evidence>
<organism evidence="13 14">
    <name type="scientific">Teratosphaeria nubilosa</name>
    <dbReference type="NCBI Taxonomy" id="161662"/>
    <lineage>
        <taxon>Eukaryota</taxon>
        <taxon>Fungi</taxon>
        <taxon>Dikarya</taxon>
        <taxon>Ascomycota</taxon>
        <taxon>Pezizomycotina</taxon>
        <taxon>Dothideomycetes</taxon>
        <taxon>Dothideomycetidae</taxon>
        <taxon>Mycosphaerellales</taxon>
        <taxon>Teratosphaeriaceae</taxon>
        <taxon>Teratosphaeria</taxon>
    </lineage>
</organism>
<comment type="subcellular location">
    <subcellularLocation>
        <location evidence="2">Chromosome</location>
    </subcellularLocation>
    <subcellularLocation>
        <location evidence="1">Nucleus</location>
    </subcellularLocation>
</comment>
<dbReference type="InterPro" id="IPR003395">
    <property type="entry name" value="RecF/RecN/SMC_N"/>
</dbReference>
<evidence type="ECO:0000256" key="1">
    <source>
        <dbReference type="ARBA" id="ARBA00004123"/>
    </source>
</evidence>
<evidence type="ECO:0000313" key="13">
    <source>
        <dbReference type="EMBL" id="KAF2773702.1"/>
    </source>
</evidence>
<evidence type="ECO:0000313" key="14">
    <source>
        <dbReference type="Proteomes" id="UP000799436"/>
    </source>
</evidence>
<dbReference type="Proteomes" id="UP000799436">
    <property type="component" value="Unassembled WGS sequence"/>
</dbReference>
<dbReference type="AlphaFoldDB" id="A0A6G1LMB6"/>
<dbReference type="GO" id="GO:0005634">
    <property type="term" value="C:nucleus"/>
    <property type="evidence" value="ECO:0007669"/>
    <property type="project" value="UniProtKB-SubCell"/>
</dbReference>
<evidence type="ECO:0000256" key="9">
    <source>
        <dbReference type="ARBA" id="ARBA00023242"/>
    </source>
</evidence>
<evidence type="ECO:0000256" key="11">
    <source>
        <dbReference type="SAM" id="MobiDB-lite"/>
    </source>
</evidence>
<feature type="domain" description="RecF/RecN/SMC N-terminal" evidence="12">
    <location>
        <begin position="88"/>
        <end position="1092"/>
    </location>
</feature>